<keyword evidence="7" id="KW-1185">Reference proteome</keyword>
<reference evidence="6 7" key="1">
    <citation type="submission" date="2019-09" db="EMBL/GenBank/DDBJ databases">
        <title>The complete genome of Methanoplanus sp. FWC-SCC4.</title>
        <authorList>
            <person name="Chen S.-C."/>
            <person name="Zhou Y.-Z."/>
            <person name="Lai M.-C."/>
        </authorList>
    </citation>
    <scope>NUCLEOTIDE SEQUENCE [LARGE SCALE GENOMIC DNA]</scope>
    <source>
        <strain evidence="6 7">FWC-SCC4</strain>
    </source>
</reference>
<dbReference type="EMBL" id="CP043875">
    <property type="protein sequence ID" value="WOF16174.1"/>
    <property type="molecule type" value="Genomic_DNA"/>
</dbReference>
<proteinExistence type="inferred from homology"/>
<feature type="transmembrane region" description="Helical" evidence="5">
    <location>
        <begin position="250"/>
        <end position="269"/>
    </location>
</feature>
<dbReference type="GO" id="GO:0005886">
    <property type="term" value="C:plasma membrane"/>
    <property type="evidence" value="ECO:0007669"/>
    <property type="project" value="UniProtKB-SubCell"/>
</dbReference>
<evidence type="ECO:0000256" key="5">
    <source>
        <dbReference type="RuleBase" id="RU363041"/>
    </source>
</evidence>
<feature type="transmembrane region" description="Helical" evidence="5">
    <location>
        <begin position="149"/>
        <end position="175"/>
    </location>
</feature>
<sequence>MEPFFLSIVILLLTGIVAGLASGMLGFGGAFILVPAQYWVLSNIYGIDDTISIRIAFATSLAVVFPTSVASAIGHSGQKSVLWKAAFFLGVTGFFGGIFGGVIATSVDGAVLKLIFSVLLFSTAGRMVYKSKKPVEREMMKNPFIFMGIGFFIGVLCGLLGLGGGLVMVPVLILFCNFPPKKAVGTSSGFILFSSAGALIPYILFGSKVSFDLPFISIGYISLFLFLILVAVSVPMAHAGTEISKRTDESYVRIIFAALLIITGLQMLIT</sequence>
<organism evidence="6 7">
    <name type="scientific">Methanochimaera problematica</name>
    <dbReference type="NCBI Taxonomy" id="2609417"/>
    <lineage>
        <taxon>Archaea</taxon>
        <taxon>Methanobacteriati</taxon>
        <taxon>Methanobacteriota</taxon>
        <taxon>Stenosarchaea group</taxon>
        <taxon>Methanomicrobia</taxon>
        <taxon>Methanomicrobiales</taxon>
        <taxon>Methanomicrobiaceae</taxon>
        <taxon>Methanochimaera</taxon>
    </lineage>
</organism>
<dbReference type="KEGG" id="mefw:F1737_05365"/>
<comment type="subcellular location">
    <subcellularLocation>
        <location evidence="5">Cell membrane</location>
        <topology evidence="5">Multi-pass membrane protein</topology>
    </subcellularLocation>
    <subcellularLocation>
        <location evidence="1">Membrane</location>
        <topology evidence="1">Multi-pass membrane protein</topology>
    </subcellularLocation>
</comment>
<dbReference type="GeneID" id="85229586"/>
<feature type="transmembrane region" description="Helical" evidence="5">
    <location>
        <begin position="110"/>
        <end position="129"/>
    </location>
</feature>
<keyword evidence="5" id="KW-1003">Cell membrane</keyword>
<feature type="transmembrane region" description="Helical" evidence="5">
    <location>
        <begin position="85"/>
        <end position="104"/>
    </location>
</feature>
<evidence type="ECO:0000313" key="6">
    <source>
        <dbReference type="EMBL" id="WOF16174.1"/>
    </source>
</evidence>
<feature type="transmembrane region" description="Helical" evidence="5">
    <location>
        <begin position="187"/>
        <end position="205"/>
    </location>
</feature>
<accession>A0AA97FDD8</accession>
<dbReference type="PANTHER" id="PTHR43483">
    <property type="entry name" value="MEMBRANE TRANSPORTER PROTEIN HI_0806-RELATED"/>
    <property type="match status" value="1"/>
</dbReference>
<dbReference type="Proteomes" id="UP001301797">
    <property type="component" value="Chromosome"/>
</dbReference>
<evidence type="ECO:0000256" key="1">
    <source>
        <dbReference type="ARBA" id="ARBA00004141"/>
    </source>
</evidence>
<dbReference type="Pfam" id="PF01925">
    <property type="entry name" value="TauE"/>
    <property type="match status" value="1"/>
</dbReference>
<evidence type="ECO:0000256" key="2">
    <source>
        <dbReference type="ARBA" id="ARBA00022692"/>
    </source>
</evidence>
<feature type="transmembrane region" description="Helical" evidence="5">
    <location>
        <begin position="51"/>
        <end position="73"/>
    </location>
</feature>
<keyword evidence="4 5" id="KW-0472">Membrane</keyword>
<dbReference type="PANTHER" id="PTHR43483:SF3">
    <property type="entry name" value="MEMBRANE TRANSPORTER PROTEIN HI_0806-RELATED"/>
    <property type="match status" value="1"/>
</dbReference>
<evidence type="ECO:0000256" key="4">
    <source>
        <dbReference type="ARBA" id="ARBA00023136"/>
    </source>
</evidence>
<dbReference type="AlphaFoldDB" id="A0AA97FDD8"/>
<gene>
    <name evidence="6" type="ORF">F1737_05365</name>
</gene>
<dbReference type="RefSeq" id="WP_317137757.1">
    <property type="nucleotide sequence ID" value="NZ_CP043875.1"/>
</dbReference>
<name>A0AA97FDD8_9EURY</name>
<feature type="transmembrane region" description="Helical" evidence="5">
    <location>
        <begin position="217"/>
        <end position="238"/>
    </location>
</feature>
<evidence type="ECO:0000313" key="7">
    <source>
        <dbReference type="Proteomes" id="UP001301797"/>
    </source>
</evidence>
<dbReference type="InterPro" id="IPR002781">
    <property type="entry name" value="TM_pro_TauE-like"/>
</dbReference>
<keyword evidence="2 5" id="KW-0812">Transmembrane</keyword>
<protein>
    <recommendedName>
        <fullName evidence="5">Probable membrane transporter protein</fullName>
    </recommendedName>
</protein>
<evidence type="ECO:0000256" key="3">
    <source>
        <dbReference type="ARBA" id="ARBA00022989"/>
    </source>
</evidence>
<comment type="similarity">
    <text evidence="5">Belongs to the 4-toluene sulfonate uptake permease (TSUP) (TC 2.A.102) family.</text>
</comment>
<keyword evidence="3 5" id="KW-1133">Transmembrane helix</keyword>